<organism evidence="1 2">
    <name type="scientific">Boletus edulis BED1</name>
    <dbReference type="NCBI Taxonomy" id="1328754"/>
    <lineage>
        <taxon>Eukaryota</taxon>
        <taxon>Fungi</taxon>
        <taxon>Dikarya</taxon>
        <taxon>Basidiomycota</taxon>
        <taxon>Agaricomycotina</taxon>
        <taxon>Agaricomycetes</taxon>
        <taxon>Agaricomycetidae</taxon>
        <taxon>Boletales</taxon>
        <taxon>Boletineae</taxon>
        <taxon>Boletaceae</taxon>
        <taxon>Boletoideae</taxon>
        <taxon>Boletus</taxon>
    </lineage>
</organism>
<evidence type="ECO:0000313" key="2">
    <source>
        <dbReference type="Proteomes" id="UP001194468"/>
    </source>
</evidence>
<dbReference type="AlphaFoldDB" id="A0AAD4GJ66"/>
<name>A0AAD4GJ66_BOLED</name>
<proteinExistence type="predicted"/>
<accession>A0AAD4GJ66</accession>
<reference evidence="1" key="1">
    <citation type="submission" date="2019-10" db="EMBL/GenBank/DDBJ databases">
        <authorList>
            <consortium name="DOE Joint Genome Institute"/>
            <person name="Kuo A."/>
            <person name="Miyauchi S."/>
            <person name="Kiss E."/>
            <person name="Drula E."/>
            <person name="Kohler A."/>
            <person name="Sanchez-Garcia M."/>
            <person name="Andreopoulos B."/>
            <person name="Barry K.W."/>
            <person name="Bonito G."/>
            <person name="Buee M."/>
            <person name="Carver A."/>
            <person name="Chen C."/>
            <person name="Cichocki N."/>
            <person name="Clum A."/>
            <person name="Culley D."/>
            <person name="Crous P.W."/>
            <person name="Fauchery L."/>
            <person name="Girlanda M."/>
            <person name="Hayes R."/>
            <person name="Keri Z."/>
            <person name="LaButti K."/>
            <person name="Lipzen A."/>
            <person name="Lombard V."/>
            <person name="Magnuson J."/>
            <person name="Maillard F."/>
            <person name="Morin E."/>
            <person name="Murat C."/>
            <person name="Nolan M."/>
            <person name="Ohm R."/>
            <person name="Pangilinan J."/>
            <person name="Pereira M."/>
            <person name="Perotto S."/>
            <person name="Peter M."/>
            <person name="Riley R."/>
            <person name="Sitrit Y."/>
            <person name="Stielow B."/>
            <person name="Szollosi G."/>
            <person name="Zifcakova L."/>
            <person name="Stursova M."/>
            <person name="Spatafora J.W."/>
            <person name="Tedersoo L."/>
            <person name="Vaario L.-M."/>
            <person name="Yamada A."/>
            <person name="Yan M."/>
            <person name="Wang P."/>
            <person name="Xu J."/>
            <person name="Bruns T."/>
            <person name="Baldrian P."/>
            <person name="Vilgalys R."/>
            <person name="Henrissat B."/>
            <person name="Grigoriev I.V."/>
            <person name="Hibbett D."/>
            <person name="Nagy L.G."/>
            <person name="Martin F.M."/>
        </authorList>
    </citation>
    <scope>NUCLEOTIDE SEQUENCE</scope>
    <source>
        <strain evidence="1">BED1</strain>
    </source>
</reference>
<comment type="caution">
    <text evidence="1">The sequence shown here is derived from an EMBL/GenBank/DDBJ whole genome shotgun (WGS) entry which is preliminary data.</text>
</comment>
<keyword evidence="2" id="KW-1185">Reference proteome</keyword>
<dbReference type="Proteomes" id="UP001194468">
    <property type="component" value="Unassembled WGS sequence"/>
</dbReference>
<evidence type="ECO:0000313" key="1">
    <source>
        <dbReference type="EMBL" id="KAF8447295.1"/>
    </source>
</evidence>
<sequence>MQYKPRCRLGGCSCNRCAFRPMDASVSSDRVGLVTRTWVAYHVVDEQHASLASRMWEGNGFDHAEGYLGDVLDFLGHENAYMRMGSATVIVGAVVRRPQPGTWRRSTHYQDPYARIDQYVHVVLDMAVAQGLDRADSWLTRMKHNAESVVEHAIPSRQWLLAPSWSEFIRIPH</sequence>
<protein>
    <submittedName>
        <fullName evidence="1">Uncharacterized protein</fullName>
    </submittedName>
</protein>
<dbReference type="EMBL" id="WHUW01000004">
    <property type="protein sequence ID" value="KAF8447295.1"/>
    <property type="molecule type" value="Genomic_DNA"/>
</dbReference>
<reference evidence="1" key="2">
    <citation type="journal article" date="2020" name="Nat. Commun.">
        <title>Large-scale genome sequencing of mycorrhizal fungi provides insights into the early evolution of symbiotic traits.</title>
        <authorList>
            <person name="Miyauchi S."/>
            <person name="Kiss E."/>
            <person name="Kuo A."/>
            <person name="Drula E."/>
            <person name="Kohler A."/>
            <person name="Sanchez-Garcia M."/>
            <person name="Morin E."/>
            <person name="Andreopoulos B."/>
            <person name="Barry K.W."/>
            <person name="Bonito G."/>
            <person name="Buee M."/>
            <person name="Carver A."/>
            <person name="Chen C."/>
            <person name="Cichocki N."/>
            <person name="Clum A."/>
            <person name="Culley D."/>
            <person name="Crous P.W."/>
            <person name="Fauchery L."/>
            <person name="Girlanda M."/>
            <person name="Hayes R.D."/>
            <person name="Keri Z."/>
            <person name="LaButti K."/>
            <person name="Lipzen A."/>
            <person name="Lombard V."/>
            <person name="Magnuson J."/>
            <person name="Maillard F."/>
            <person name="Murat C."/>
            <person name="Nolan M."/>
            <person name="Ohm R.A."/>
            <person name="Pangilinan J."/>
            <person name="Pereira M.F."/>
            <person name="Perotto S."/>
            <person name="Peter M."/>
            <person name="Pfister S."/>
            <person name="Riley R."/>
            <person name="Sitrit Y."/>
            <person name="Stielow J.B."/>
            <person name="Szollosi G."/>
            <person name="Zifcakova L."/>
            <person name="Stursova M."/>
            <person name="Spatafora J.W."/>
            <person name="Tedersoo L."/>
            <person name="Vaario L.M."/>
            <person name="Yamada A."/>
            <person name="Yan M."/>
            <person name="Wang P."/>
            <person name="Xu J."/>
            <person name="Bruns T."/>
            <person name="Baldrian P."/>
            <person name="Vilgalys R."/>
            <person name="Dunand C."/>
            <person name="Henrissat B."/>
            <person name="Grigoriev I.V."/>
            <person name="Hibbett D."/>
            <person name="Nagy L.G."/>
            <person name="Martin F.M."/>
        </authorList>
    </citation>
    <scope>NUCLEOTIDE SEQUENCE</scope>
    <source>
        <strain evidence="1">BED1</strain>
    </source>
</reference>
<gene>
    <name evidence="1" type="ORF">L210DRAFT_3501021</name>
</gene>